<dbReference type="RefSeq" id="WP_231327193.1">
    <property type="nucleotide sequence ID" value="NZ_CP088156.1"/>
</dbReference>
<dbReference type="SUPFAM" id="SSF75304">
    <property type="entry name" value="Amidase signature (AS) enzymes"/>
    <property type="match status" value="1"/>
</dbReference>
<dbReference type="Pfam" id="PF01425">
    <property type="entry name" value="Amidase"/>
    <property type="match status" value="1"/>
</dbReference>
<dbReference type="InterPro" id="IPR023631">
    <property type="entry name" value="Amidase_dom"/>
</dbReference>
<dbReference type="Proteomes" id="UP001431010">
    <property type="component" value="Chromosome"/>
</dbReference>
<keyword evidence="4" id="KW-1185">Reference proteome</keyword>
<feature type="domain" description="Amidase" evidence="2">
    <location>
        <begin position="26"/>
        <end position="455"/>
    </location>
</feature>
<evidence type="ECO:0000313" key="4">
    <source>
        <dbReference type="Proteomes" id="UP001431010"/>
    </source>
</evidence>
<evidence type="ECO:0000259" key="2">
    <source>
        <dbReference type="Pfam" id="PF01425"/>
    </source>
</evidence>
<evidence type="ECO:0000256" key="1">
    <source>
        <dbReference type="ARBA" id="ARBA00009199"/>
    </source>
</evidence>
<evidence type="ECO:0000313" key="3">
    <source>
        <dbReference type="EMBL" id="UFZ07743.1"/>
    </source>
</evidence>
<proteinExistence type="inferred from homology"/>
<accession>A0ABY3RLX5</accession>
<reference evidence="3" key="1">
    <citation type="journal article" date="2024" name="Antonie Van Leeuwenhoek">
        <title>Bradyrhizobium ontarionense sp. nov., a novel bacterial symbiont isolated from Aeschynomene indica (Indian jointvetch), harbours photosynthesis, nitrogen fixation and nitrous oxide (N2O) reductase genes.</title>
        <authorList>
            <person name="Bromfield E.S.P."/>
            <person name="Cloutier S."/>
        </authorList>
    </citation>
    <scope>NUCLEOTIDE SEQUENCE</scope>
    <source>
        <strain evidence="3">A19</strain>
    </source>
</reference>
<protein>
    <submittedName>
        <fullName evidence="3">Amidase</fullName>
    </submittedName>
</protein>
<dbReference type="InterPro" id="IPR036928">
    <property type="entry name" value="AS_sf"/>
</dbReference>
<dbReference type="PANTHER" id="PTHR11895:SF7">
    <property type="entry name" value="GLUTAMYL-TRNA(GLN) AMIDOTRANSFERASE SUBUNIT A, MITOCHONDRIAL"/>
    <property type="match status" value="1"/>
</dbReference>
<dbReference type="PANTHER" id="PTHR11895">
    <property type="entry name" value="TRANSAMIDASE"/>
    <property type="match status" value="1"/>
</dbReference>
<dbReference type="EMBL" id="CP088156">
    <property type="protein sequence ID" value="UFZ07743.1"/>
    <property type="molecule type" value="Genomic_DNA"/>
</dbReference>
<gene>
    <name evidence="3" type="ORF">LQG66_16165</name>
</gene>
<sequence length="507" mass="53510">MSDDLCLHSAADLRDLIARKRISPVEIVAAVLARAERLQPDLNCFITICADRALAQAKDAERRIMSGEPGRSLEGIPFTVKDIVNTKGVRTTFGAVPYADNVPDQDAVAVARLSAQGAILIGKTTTPEFGSKCLTDSPLFGRTRNAWDARRSSGGSSGGAAVAVASGIAPLAVATDGGGSTRIPAACNGVVGLKQSNGVIAHSQAQDVFGNQTYLTPTTRTVADTALMMQAMAGEDASDPWSIGIPVPDFPAAAAPRGDLRGQKVLFCLSPPGRPVAADVAEAFKAALDRLAGLGAELEEFSGADFDIEPTWRAINHTVWKARFEKLASEHGNVLSEAFLKQLALAADVSGVDYQQAMFERTSLFRRVQALLARGNLLAMPTLTRTALPIDQDLFGTIEIDGRSFDNVRPHWFPWTMPFNMTGHPAISLPCGFGRDGLPIGLQLVGRFRADAELLRASALFEASHDLLARWPGREAGATSGGLSGGLAEGLHRATGHVGSCGGTCES</sequence>
<organism evidence="3 4">
    <name type="scientific">Bradyrhizobium ontarionense</name>
    <dbReference type="NCBI Taxonomy" id="2898149"/>
    <lineage>
        <taxon>Bacteria</taxon>
        <taxon>Pseudomonadati</taxon>
        <taxon>Pseudomonadota</taxon>
        <taxon>Alphaproteobacteria</taxon>
        <taxon>Hyphomicrobiales</taxon>
        <taxon>Nitrobacteraceae</taxon>
        <taxon>Bradyrhizobium</taxon>
    </lineage>
</organism>
<dbReference type="Gene3D" id="3.90.1300.10">
    <property type="entry name" value="Amidase signature (AS) domain"/>
    <property type="match status" value="1"/>
</dbReference>
<name>A0ABY3RLX5_9BRAD</name>
<comment type="similarity">
    <text evidence="1">Belongs to the amidase family.</text>
</comment>
<dbReference type="InterPro" id="IPR000120">
    <property type="entry name" value="Amidase"/>
</dbReference>